<dbReference type="AlphaFoldDB" id="A0A835BZJ7"/>
<comment type="caution">
    <text evidence="1">The sequence shown here is derived from an EMBL/GenBank/DDBJ whole genome shotgun (WGS) entry which is preliminary data.</text>
</comment>
<name>A0A835BZJ7_9POAL</name>
<dbReference type="Proteomes" id="UP000636709">
    <property type="component" value="Unassembled WGS sequence"/>
</dbReference>
<keyword evidence="2" id="KW-1185">Reference proteome</keyword>
<dbReference type="EMBL" id="JACEFO010001695">
    <property type="protein sequence ID" value="KAF8720472.1"/>
    <property type="molecule type" value="Genomic_DNA"/>
</dbReference>
<sequence length="66" mass="7151">MRRIRMCWNGNNDAVDLLLVQGPEGSCITLCDHDKVLCHLFGPSSGRVSCRALAQVEGVPSVCPQP</sequence>
<evidence type="ECO:0000313" key="1">
    <source>
        <dbReference type="EMBL" id="KAF8720472.1"/>
    </source>
</evidence>
<proteinExistence type="predicted"/>
<dbReference type="OrthoDB" id="713116at2759"/>
<evidence type="ECO:0000313" key="2">
    <source>
        <dbReference type="Proteomes" id="UP000636709"/>
    </source>
</evidence>
<reference evidence="1" key="1">
    <citation type="submission" date="2020-07" db="EMBL/GenBank/DDBJ databases">
        <title>Genome sequence and genetic diversity analysis of an under-domesticated orphan crop, white fonio (Digitaria exilis).</title>
        <authorList>
            <person name="Bennetzen J.L."/>
            <person name="Chen S."/>
            <person name="Ma X."/>
            <person name="Wang X."/>
            <person name="Yssel A.E.J."/>
            <person name="Chaluvadi S.R."/>
            <person name="Johnson M."/>
            <person name="Gangashetty P."/>
            <person name="Hamidou F."/>
            <person name="Sanogo M.D."/>
            <person name="Zwaenepoel A."/>
            <person name="Wallace J."/>
            <person name="Van De Peer Y."/>
            <person name="Van Deynze A."/>
        </authorList>
    </citation>
    <scope>NUCLEOTIDE SEQUENCE</scope>
    <source>
        <tissue evidence="1">Leaves</tissue>
    </source>
</reference>
<organism evidence="1 2">
    <name type="scientific">Digitaria exilis</name>
    <dbReference type="NCBI Taxonomy" id="1010633"/>
    <lineage>
        <taxon>Eukaryota</taxon>
        <taxon>Viridiplantae</taxon>
        <taxon>Streptophyta</taxon>
        <taxon>Embryophyta</taxon>
        <taxon>Tracheophyta</taxon>
        <taxon>Spermatophyta</taxon>
        <taxon>Magnoliopsida</taxon>
        <taxon>Liliopsida</taxon>
        <taxon>Poales</taxon>
        <taxon>Poaceae</taxon>
        <taxon>PACMAD clade</taxon>
        <taxon>Panicoideae</taxon>
        <taxon>Panicodae</taxon>
        <taxon>Paniceae</taxon>
        <taxon>Anthephorinae</taxon>
        <taxon>Digitaria</taxon>
    </lineage>
</organism>
<protein>
    <submittedName>
        <fullName evidence="1">Uncharacterized protein</fullName>
    </submittedName>
</protein>
<accession>A0A835BZJ7</accession>
<gene>
    <name evidence="1" type="ORF">HU200_023717</name>
</gene>